<accession>A0A5N5QAU2</accession>
<feature type="region of interest" description="Disordered" evidence="1">
    <location>
        <begin position="190"/>
        <end position="212"/>
    </location>
</feature>
<proteinExistence type="predicted"/>
<feature type="region of interest" description="Disordered" evidence="1">
    <location>
        <begin position="232"/>
        <end position="268"/>
    </location>
</feature>
<dbReference type="PANTHER" id="PTHR28080:SF1">
    <property type="entry name" value="PEROXISOMAL BIOGENESIS FACTOR 3"/>
    <property type="match status" value="1"/>
</dbReference>
<sequence>MFEGIKNYVSDRRRGLITTASALGAGYITGQYVLARLEEVRDRIIRERGDKDNLVRRFQQNVQDCTFTSMAHLPTLATQIMHDMDVESLISRLQQARAPRQPLAQPLAPPQLSEPPPSNVSTSAPESVPSSSNIAKSWVERFSGSSENSLSLSAGDIATTSAEQTLSLPTHSLPPTTDTDVDARSEVGAGATTEFHSLPTDNGDADAERSDAGGGRYELESLVEAEVNVDPNGVQEHGSVSERMDAKSDSLMSVPETGSQASGSSVSKESGVMINLNYTLHTPSAETFPPPPPLSNKEKLALWKELTILTFTRALTSLYALAFLTLLTHTQLSVLARYKYLAAIREARRAETKRQRATLGGHGSPTLEDDELFSIHPDSEAGDDLDMNEEGGYWDEEGRWWDASGRGGLFGREGVGSLTERKYLTLGWWFLNRGWRGIGDRVREAANEVFDGMSLKTQISSKELEELIAKVRNMVEGDPNEFLLAFDPIPTLFPDSPTQISTTLASGGLTSSLAHVDPSLSALLTASRMHIASADFGIALRRCVDLGAIAMKDGLIRSGEFGENVGIEDSEENKVKLAALLPGVARWTHLALNGVPNEIIEASTSRAKISKN</sequence>
<dbReference type="Proteomes" id="UP000383932">
    <property type="component" value="Unassembled WGS sequence"/>
</dbReference>
<keyword evidence="3" id="KW-1185">Reference proteome</keyword>
<gene>
    <name evidence="2" type="ORF">CTheo_8036</name>
</gene>
<feature type="compositionally biased region" description="Polar residues" evidence="1">
    <location>
        <begin position="164"/>
        <end position="178"/>
    </location>
</feature>
<dbReference type="InterPro" id="IPR006966">
    <property type="entry name" value="Peroxin-3"/>
</dbReference>
<feature type="compositionally biased region" description="Basic and acidic residues" evidence="1">
    <location>
        <begin position="239"/>
        <end position="248"/>
    </location>
</feature>
<feature type="region of interest" description="Disordered" evidence="1">
    <location>
        <begin position="164"/>
        <end position="183"/>
    </location>
</feature>
<evidence type="ECO:0000313" key="2">
    <source>
        <dbReference type="EMBL" id="KAB5588526.1"/>
    </source>
</evidence>
<feature type="compositionally biased region" description="Pro residues" evidence="1">
    <location>
        <begin position="107"/>
        <end position="118"/>
    </location>
</feature>
<dbReference type="GO" id="GO:0005778">
    <property type="term" value="C:peroxisomal membrane"/>
    <property type="evidence" value="ECO:0007669"/>
    <property type="project" value="InterPro"/>
</dbReference>
<feature type="region of interest" description="Disordered" evidence="1">
    <location>
        <begin position="95"/>
        <end position="132"/>
    </location>
</feature>
<evidence type="ECO:0000256" key="1">
    <source>
        <dbReference type="SAM" id="MobiDB-lite"/>
    </source>
</evidence>
<dbReference type="GO" id="GO:0030674">
    <property type="term" value="F:protein-macromolecule adaptor activity"/>
    <property type="evidence" value="ECO:0007669"/>
    <property type="project" value="TreeGrafter"/>
</dbReference>
<name>A0A5N5QAU2_9AGAM</name>
<feature type="compositionally biased region" description="Polar residues" evidence="1">
    <location>
        <begin position="256"/>
        <end position="268"/>
    </location>
</feature>
<dbReference type="PANTHER" id="PTHR28080">
    <property type="entry name" value="PEROXISOMAL BIOGENESIS FACTOR 3"/>
    <property type="match status" value="1"/>
</dbReference>
<protein>
    <submittedName>
        <fullName evidence="2">Peroxin-3</fullName>
    </submittedName>
</protein>
<feature type="compositionally biased region" description="Low complexity" evidence="1">
    <location>
        <begin position="95"/>
        <end position="106"/>
    </location>
</feature>
<dbReference type="Pfam" id="PF04882">
    <property type="entry name" value="Peroxin-3"/>
    <property type="match status" value="1"/>
</dbReference>
<comment type="caution">
    <text evidence="2">The sequence shown here is derived from an EMBL/GenBank/DDBJ whole genome shotgun (WGS) entry which is preliminary data.</text>
</comment>
<feature type="compositionally biased region" description="Low complexity" evidence="1">
    <location>
        <begin position="120"/>
        <end position="132"/>
    </location>
</feature>
<organism evidence="2 3">
    <name type="scientific">Ceratobasidium theobromae</name>
    <dbReference type="NCBI Taxonomy" id="1582974"/>
    <lineage>
        <taxon>Eukaryota</taxon>
        <taxon>Fungi</taxon>
        <taxon>Dikarya</taxon>
        <taxon>Basidiomycota</taxon>
        <taxon>Agaricomycotina</taxon>
        <taxon>Agaricomycetes</taxon>
        <taxon>Cantharellales</taxon>
        <taxon>Ceratobasidiaceae</taxon>
        <taxon>Ceratobasidium</taxon>
    </lineage>
</organism>
<dbReference type="AlphaFoldDB" id="A0A5N5QAU2"/>
<dbReference type="EMBL" id="SSOP01000430">
    <property type="protein sequence ID" value="KAB5588526.1"/>
    <property type="molecule type" value="Genomic_DNA"/>
</dbReference>
<reference evidence="2 3" key="1">
    <citation type="journal article" date="2019" name="Fungal Biol. Biotechnol.">
        <title>Draft genome sequence of fastidious pathogen Ceratobasidium theobromae, which causes vascular-streak dieback in Theobroma cacao.</title>
        <authorList>
            <person name="Ali S.S."/>
            <person name="Asman A."/>
            <person name="Shao J."/>
            <person name="Firmansyah A.P."/>
            <person name="Susilo A.W."/>
            <person name="Rosmana A."/>
            <person name="McMahon P."/>
            <person name="Junaid M."/>
            <person name="Guest D."/>
            <person name="Kheng T.Y."/>
            <person name="Meinhardt L.W."/>
            <person name="Bailey B.A."/>
        </authorList>
    </citation>
    <scope>NUCLEOTIDE SEQUENCE [LARGE SCALE GENOMIC DNA]</scope>
    <source>
        <strain evidence="2 3">CT2</strain>
    </source>
</reference>
<dbReference type="GO" id="GO:0045046">
    <property type="term" value="P:protein import into peroxisome membrane"/>
    <property type="evidence" value="ECO:0007669"/>
    <property type="project" value="TreeGrafter"/>
</dbReference>
<evidence type="ECO:0000313" key="3">
    <source>
        <dbReference type="Proteomes" id="UP000383932"/>
    </source>
</evidence>
<dbReference type="OrthoDB" id="45930at2759"/>